<comment type="caution">
    <text evidence="3">The sequence shown here is derived from an EMBL/GenBank/DDBJ whole genome shotgun (WGS) entry which is preliminary data.</text>
</comment>
<evidence type="ECO:0000313" key="3">
    <source>
        <dbReference type="EMBL" id="KAK2068020.1"/>
    </source>
</evidence>
<keyword evidence="4" id="KW-1185">Reference proteome</keyword>
<evidence type="ECO:0000256" key="2">
    <source>
        <dbReference type="SAM" id="SignalP"/>
    </source>
</evidence>
<accession>A0AAD9HZX3</accession>
<dbReference type="Proteomes" id="UP001217918">
    <property type="component" value="Unassembled WGS sequence"/>
</dbReference>
<organism evidence="3 4">
    <name type="scientific">Phyllachora maydis</name>
    <dbReference type="NCBI Taxonomy" id="1825666"/>
    <lineage>
        <taxon>Eukaryota</taxon>
        <taxon>Fungi</taxon>
        <taxon>Dikarya</taxon>
        <taxon>Ascomycota</taxon>
        <taxon>Pezizomycotina</taxon>
        <taxon>Sordariomycetes</taxon>
        <taxon>Sordariomycetidae</taxon>
        <taxon>Phyllachorales</taxon>
        <taxon>Phyllachoraceae</taxon>
        <taxon>Phyllachora</taxon>
    </lineage>
</organism>
<evidence type="ECO:0000313" key="4">
    <source>
        <dbReference type="Proteomes" id="UP001217918"/>
    </source>
</evidence>
<evidence type="ECO:0000256" key="1">
    <source>
        <dbReference type="SAM" id="MobiDB-lite"/>
    </source>
</evidence>
<protein>
    <recommendedName>
        <fullName evidence="5">Secreted protein</fullName>
    </recommendedName>
</protein>
<feature type="signal peptide" evidence="2">
    <location>
        <begin position="1"/>
        <end position="21"/>
    </location>
</feature>
<feature type="region of interest" description="Disordered" evidence="1">
    <location>
        <begin position="97"/>
        <end position="121"/>
    </location>
</feature>
<name>A0AAD9HZX3_9PEZI</name>
<proteinExistence type="predicted"/>
<dbReference type="AlphaFoldDB" id="A0AAD9HZX3"/>
<feature type="chain" id="PRO_5042050366" description="Secreted protein" evidence="2">
    <location>
        <begin position="22"/>
        <end position="121"/>
    </location>
</feature>
<reference evidence="3" key="1">
    <citation type="journal article" date="2023" name="Mol. Plant Microbe Interact.">
        <title>Elucidating the Obligate Nature and Biological Capacity of an Invasive Fungal Corn Pathogen.</title>
        <authorList>
            <person name="MacCready J.S."/>
            <person name="Roggenkamp E.M."/>
            <person name="Gdanetz K."/>
            <person name="Chilvers M.I."/>
        </authorList>
    </citation>
    <scope>NUCLEOTIDE SEQUENCE</scope>
    <source>
        <strain evidence="3">PM02</strain>
    </source>
</reference>
<sequence>MLVLVLISAYLYLFSSSYCHAKEADFITAWYHGVLDNFRVMKCSAGLQLDARLLRVADPAFSREGSAKSEKQAWATGVARLRIAVLGSSAHALPLRDSSGRLTNPSDALHCRPARSAPTAG</sequence>
<evidence type="ECO:0008006" key="5">
    <source>
        <dbReference type="Google" id="ProtNLM"/>
    </source>
</evidence>
<keyword evidence="2" id="KW-0732">Signal</keyword>
<gene>
    <name evidence="3" type="ORF">P8C59_002694</name>
</gene>
<dbReference type="EMBL" id="JAQQPM010000002">
    <property type="protein sequence ID" value="KAK2068020.1"/>
    <property type="molecule type" value="Genomic_DNA"/>
</dbReference>